<gene>
    <name evidence="5" type="ORF">CEUSTIGMA_g1644.t1</name>
</gene>
<evidence type="ECO:0000313" key="6">
    <source>
        <dbReference type="Proteomes" id="UP000232323"/>
    </source>
</evidence>
<dbReference type="PROSITE" id="PS50222">
    <property type="entry name" value="EF_HAND_2"/>
    <property type="match status" value="2"/>
</dbReference>
<keyword evidence="3" id="KW-0812">Transmembrane</keyword>
<feature type="compositionally biased region" description="Basic and acidic residues" evidence="2">
    <location>
        <begin position="36"/>
        <end position="48"/>
    </location>
</feature>
<dbReference type="STRING" id="1157962.A0A250WTR1"/>
<dbReference type="InterPro" id="IPR002048">
    <property type="entry name" value="EF_hand_dom"/>
</dbReference>
<sequence length="337" mass="37127">MLQTRLKSVNLLSQPLERKCAFQRTSKLRVRASEQQQDKKPKVPDKPPSKYKAQTRLDVVLEELKTSGLNTSKAKELLKAWDKAGVKDADQLRKLLVKRSLQPLTGTLLQALVDSIICFGGFNVASLASASDGFPSRLLFILAGNFVGLYYLFGIVLELGLAAAILYSTFKYGTSSTELLVAVRQVAGPASGLNIVDKASSVVNTLKVLQALEEVARLMQEMYGQSTGEARDSLKNLSAMLTLSRAKSDLGFDPEQYGLTEKQAGNVALAFSEFDLNDNGSLDISEIGNLCSSLGWRLEEAELKEAYMTLDADKDGKVDFKEFVDWWCLRCPLDKRP</sequence>
<dbReference type="GO" id="GO:0005509">
    <property type="term" value="F:calcium ion binding"/>
    <property type="evidence" value="ECO:0007669"/>
    <property type="project" value="InterPro"/>
</dbReference>
<dbReference type="SMART" id="SM00054">
    <property type="entry name" value="EFh"/>
    <property type="match status" value="2"/>
</dbReference>
<name>A0A250WTR1_9CHLO</name>
<dbReference type="PROSITE" id="PS00018">
    <property type="entry name" value="EF_HAND_1"/>
    <property type="match status" value="2"/>
</dbReference>
<evidence type="ECO:0000256" key="3">
    <source>
        <dbReference type="SAM" id="Phobius"/>
    </source>
</evidence>
<organism evidence="5 6">
    <name type="scientific">Chlamydomonas eustigma</name>
    <dbReference type="NCBI Taxonomy" id="1157962"/>
    <lineage>
        <taxon>Eukaryota</taxon>
        <taxon>Viridiplantae</taxon>
        <taxon>Chlorophyta</taxon>
        <taxon>core chlorophytes</taxon>
        <taxon>Chlorophyceae</taxon>
        <taxon>CS clade</taxon>
        <taxon>Chlamydomonadales</taxon>
        <taxon>Chlamydomonadaceae</taxon>
        <taxon>Chlamydomonas</taxon>
    </lineage>
</organism>
<keyword evidence="6" id="KW-1185">Reference proteome</keyword>
<dbReference type="Pfam" id="PF13499">
    <property type="entry name" value="EF-hand_7"/>
    <property type="match status" value="1"/>
</dbReference>
<evidence type="ECO:0000259" key="4">
    <source>
        <dbReference type="PROSITE" id="PS50222"/>
    </source>
</evidence>
<keyword evidence="1" id="KW-0106">Calcium</keyword>
<keyword evidence="3" id="KW-1133">Transmembrane helix</keyword>
<dbReference type="OrthoDB" id="26525at2759"/>
<dbReference type="InterPro" id="IPR018247">
    <property type="entry name" value="EF_Hand_1_Ca_BS"/>
</dbReference>
<dbReference type="EMBL" id="BEGY01000006">
    <property type="protein sequence ID" value="GAX74195.1"/>
    <property type="molecule type" value="Genomic_DNA"/>
</dbReference>
<evidence type="ECO:0000313" key="5">
    <source>
        <dbReference type="EMBL" id="GAX74195.1"/>
    </source>
</evidence>
<feature type="transmembrane region" description="Helical" evidence="3">
    <location>
        <begin position="108"/>
        <end position="128"/>
    </location>
</feature>
<dbReference type="Proteomes" id="UP000232323">
    <property type="component" value="Unassembled WGS sequence"/>
</dbReference>
<feature type="domain" description="EF-hand" evidence="4">
    <location>
        <begin position="262"/>
        <end position="297"/>
    </location>
</feature>
<accession>A0A250WTR1</accession>
<dbReference type="SUPFAM" id="SSF47473">
    <property type="entry name" value="EF-hand"/>
    <property type="match status" value="1"/>
</dbReference>
<feature type="region of interest" description="Disordered" evidence="2">
    <location>
        <begin position="30"/>
        <end position="50"/>
    </location>
</feature>
<dbReference type="CDD" id="cd00051">
    <property type="entry name" value="EFh"/>
    <property type="match status" value="1"/>
</dbReference>
<dbReference type="InterPro" id="IPR011992">
    <property type="entry name" value="EF-hand-dom_pair"/>
</dbReference>
<evidence type="ECO:0000256" key="2">
    <source>
        <dbReference type="SAM" id="MobiDB-lite"/>
    </source>
</evidence>
<protein>
    <recommendedName>
        <fullName evidence="4">EF-hand domain-containing protein</fullName>
    </recommendedName>
</protein>
<dbReference type="AlphaFoldDB" id="A0A250WTR1"/>
<comment type="caution">
    <text evidence="5">The sequence shown here is derived from an EMBL/GenBank/DDBJ whole genome shotgun (WGS) entry which is preliminary data.</text>
</comment>
<feature type="domain" description="EF-hand" evidence="4">
    <location>
        <begin position="298"/>
        <end position="333"/>
    </location>
</feature>
<proteinExistence type="predicted"/>
<reference evidence="5 6" key="1">
    <citation type="submission" date="2017-08" db="EMBL/GenBank/DDBJ databases">
        <title>Acidophilic green algal genome provides insights into adaptation to an acidic environment.</title>
        <authorList>
            <person name="Hirooka S."/>
            <person name="Hirose Y."/>
            <person name="Kanesaki Y."/>
            <person name="Higuchi S."/>
            <person name="Fujiwara T."/>
            <person name="Onuma R."/>
            <person name="Era A."/>
            <person name="Ohbayashi R."/>
            <person name="Uzuka A."/>
            <person name="Nozaki H."/>
            <person name="Yoshikawa H."/>
            <person name="Miyagishima S.Y."/>
        </authorList>
    </citation>
    <scope>NUCLEOTIDE SEQUENCE [LARGE SCALE GENOMIC DNA]</scope>
    <source>
        <strain evidence="5 6">NIES-2499</strain>
    </source>
</reference>
<feature type="transmembrane region" description="Helical" evidence="3">
    <location>
        <begin position="148"/>
        <end position="170"/>
    </location>
</feature>
<dbReference type="Gene3D" id="1.10.238.10">
    <property type="entry name" value="EF-hand"/>
    <property type="match status" value="1"/>
</dbReference>
<evidence type="ECO:0000256" key="1">
    <source>
        <dbReference type="ARBA" id="ARBA00022837"/>
    </source>
</evidence>
<keyword evidence="3" id="KW-0472">Membrane</keyword>